<protein>
    <recommendedName>
        <fullName evidence="4">UrcA family protein</fullName>
    </recommendedName>
</protein>
<dbReference type="EMBL" id="CP061038">
    <property type="protein sequence ID" value="QNQ08345.1"/>
    <property type="molecule type" value="Genomic_DNA"/>
</dbReference>
<proteinExistence type="predicted"/>
<feature type="signal peptide" evidence="1">
    <location>
        <begin position="1"/>
        <end position="22"/>
    </location>
</feature>
<feature type="chain" id="PRO_5028963156" description="UrcA family protein" evidence="1">
    <location>
        <begin position="23"/>
        <end position="83"/>
    </location>
</feature>
<sequence>MRLPLIFTAAAIVIGATAPAAATENPRGPLTPAQREAGCTMRFDHTPAGKTPRLPAEVHCPAKAVAALDQAKRAELRDAVRRD</sequence>
<accession>A0A7H0LF92</accession>
<dbReference type="KEGG" id="spap:H3Z74_16530"/>
<evidence type="ECO:0000256" key="1">
    <source>
        <dbReference type="SAM" id="SignalP"/>
    </source>
</evidence>
<evidence type="ECO:0000313" key="2">
    <source>
        <dbReference type="EMBL" id="QNQ08345.1"/>
    </source>
</evidence>
<dbReference type="RefSeq" id="WP_187760673.1">
    <property type="nucleotide sequence ID" value="NZ_CP061038.1"/>
</dbReference>
<gene>
    <name evidence="2" type="ORF">H3Z74_16530</name>
</gene>
<dbReference type="AlphaFoldDB" id="A0A7H0LF92"/>
<evidence type="ECO:0008006" key="4">
    <source>
        <dbReference type="Google" id="ProtNLM"/>
    </source>
</evidence>
<keyword evidence="3" id="KW-1185">Reference proteome</keyword>
<reference evidence="2 3" key="1">
    <citation type="submission" date="2020-09" db="EMBL/GenBank/DDBJ databases">
        <title>Sphingomonas sp., a new species isolated from pork steak.</title>
        <authorList>
            <person name="Heidler von Heilborn D."/>
        </authorList>
    </citation>
    <scope>NUCLEOTIDE SEQUENCE [LARGE SCALE GENOMIC DNA]</scope>
    <source>
        <strain evidence="3">S8-3T</strain>
    </source>
</reference>
<keyword evidence="1" id="KW-0732">Signal</keyword>
<organism evidence="2 3">
    <name type="scientific">Sphingomonas alpina</name>
    <dbReference type="NCBI Taxonomy" id="653931"/>
    <lineage>
        <taxon>Bacteria</taxon>
        <taxon>Pseudomonadati</taxon>
        <taxon>Pseudomonadota</taxon>
        <taxon>Alphaproteobacteria</taxon>
        <taxon>Sphingomonadales</taxon>
        <taxon>Sphingomonadaceae</taxon>
        <taxon>Sphingomonas</taxon>
    </lineage>
</organism>
<dbReference type="Proteomes" id="UP000516148">
    <property type="component" value="Chromosome"/>
</dbReference>
<evidence type="ECO:0000313" key="3">
    <source>
        <dbReference type="Proteomes" id="UP000516148"/>
    </source>
</evidence>
<name>A0A7H0LF92_9SPHN</name>